<dbReference type="SUPFAM" id="SSF56815">
    <property type="entry name" value="Sec1/munc18-like (SM) proteins"/>
    <property type="match status" value="1"/>
</dbReference>
<dbReference type="GO" id="GO:0016192">
    <property type="term" value="P:vesicle-mediated transport"/>
    <property type="evidence" value="ECO:0007669"/>
    <property type="project" value="InterPro"/>
</dbReference>
<dbReference type="InterPro" id="IPR043154">
    <property type="entry name" value="Sec-1-like_dom1"/>
</dbReference>
<dbReference type="Gene3D" id="3.40.50.1910">
    <property type="match status" value="1"/>
</dbReference>
<dbReference type="Gene3D" id="3.40.50.2060">
    <property type="match status" value="1"/>
</dbReference>
<dbReference type="Proteomes" id="UP001324115">
    <property type="component" value="Unassembled WGS sequence"/>
</dbReference>
<evidence type="ECO:0000256" key="1">
    <source>
        <dbReference type="ARBA" id="ARBA00009884"/>
    </source>
</evidence>
<dbReference type="Pfam" id="PF00995">
    <property type="entry name" value="Sec1"/>
    <property type="match status" value="1"/>
</dbReference>
<sequence>MSHLKAVYFLRPTSENIQHLRQQLASPRFGEYHLFFSNILKDTQIHNLADADEQEVVHQIQEFYADFVAIDPYHFTLNMPSNHIYMLPAVADPSNSQHFCDRVVDGIASIFLALKRRPIIRYQRNSDIAKRIAQETAAMVHELIGIQDNKVDLRNIGKLPKDQQEVVLSSE</sequence>
<comment type="caution">
    <text evidence="2">The sequence shown here is derived from an EMBL/GenBank/DDBJ whole genome shotgun (WGS) entry which is preliminary data.</text>
</comment>
<name>A0AAN7EKE4_QUERU</name>
<reference evidence="2 3" key="1">
    <citation type="journal article" date="2023" name="G3 (Bethesda)">
        <title>A haplotype-resolved chromosome-scale genome for Quercus rubra L. provides insights into the genetics of adaptive traits for red oak species.</title>
        <authorList>
            <person name="Kapoor B."/>
            <person name="Jenkins J."/>
            <person name="Schmutz J."/>
            <person name="Zhebentyayeva T."/>
            <person name="Kuelheim C."/>
            <person name="Coggeshall M."/>
            <person name="Heim C."/>
            <person name="Lasky J.R."/>
            <person name="Leites L."/>
            <person name="Islam-Faridi N."/>
            <person name="Romero-Severson J."/>
            <person name="DeLeo V.L."/>
            <person name="Lucas S.M."/>
            <person name="Lazic D."/>
            <person name="Gailing O."/>
            <person name="Carlson J."/>
            <person name="Staton M."/>
        </authorList>
    </citation>
    <scope>NUCLEOTIDE SEQUENCE [LARGE SCALE GENOMIC DNA]</scope>
    <source>
        <strain evidence="2">Pseudo-F2</strain>
    </source>
</reference>
<evidence type="ECO:0000313" key="3">
    <source>
        <dbReference type="Proteomes" id="UP001324115"/>
    </source>
</evidence>
<dbReference type="InterPro" id="IPR027482">
    <property type="entry name" value="Sec1-like_dom2"/>
</dbReference>
<dbReference type="InterPro" id="IPR036045">
    <property type="entry name" value="Sec1-like_sf"/>
</dbReference>
<keyword evidence="3" id="KW-1185">Reference proteome</keyword>
<dbReference type="PANTHER" id="PTHR11679">
    <property type="entry name" value="VESICLE PROTEIN SORTING-ASSOCIATED"/>
    <property type="match status" value="1"/>
</dbReference>
<dbReference type="EMBL" id="JAXUIC010000009">
    <property type="protein sequence ID" value="KAK4573516.1"/>
    <property type="molecule type" value="Genomic_DNA"/>
</dbReference>
<organism evidence="2 3">
    <name type="scientific">Quercus rubra</name>
    <name type="common">Northern red oak</name>
    <name type="synonym">Quercus borealis</name>
    <dbReference type="NCBI Taxonomy" id="3512"/>
    <lineage>
        <taxon>Eukaryota</taxon>
        <taxon>Viridiplantae</taxon>
        <taxon>Streptophyta</taxon>
        <taxon>Embryophyta</taxon>
        <taxon>Tracheophyta</taxon>
        <taxon>Spermatophyta</taxon>
        <taxon>Magnoliopsida</taxon>
        <taxon>eudicotyledons</taxon>
        <taxon>Gunneridae</taxon>
        <taxon>Pentapetalae</taxon>
        <taxon>rosids</taxon>
        <taxon>fabids</taxon>
        <taxon>Fagales</taxon>
        <taxon>Fagaceae</taxon>
        <taxon>Quercus</taxon>
    </lineage>
</organism>
<dbReference type="InterPro" id="IPR001619">
    <property type="entry name" value="Sec1-like"/>
</dbReference>
<dbReference type="AlphaFoldDB" id="A0AAN7EKE4"/>
<comment type="similarity">
    <text evidence="1">Belongs to the STXBP/unc-18/SEC1 family.</text>
</comment>
<accession>A0AAN7EKE4</accession>
<protein>
    <submittedName>
        <fullName evidence="2">Uncharacterized protein</fullName>
    </submittedName>
</protein>
<gene>
    <name evidence="2" type="ORF">RGQ29_031464</name>
</gene>
<evidence type="ECO:0000313" key="2">
    <source>
        <dbReference type="EMBL" id="KAK4573516.1"/>
    </source>
</evidence>
<proteinExistence type="inferred from homology"/>